<reference evidence="3" key="1">
    <citation type="journal article" date="2015" name="BMC Genomics">
        <title>Genomic and transcriptomic analysis of the endophytic fungus Pestalotiopsis fici reveals its lifestyle and high potential for synthesis of natural products.</title>
        <authorList>
            <person name="Wang X."/>
            <person name="Zhang X."/>
            <person name="Liu L."/>
            <person name="Xiang M."/>
            <person name="Wang W."/>
            <person name="Sun X."/>
            <person name="Che Y."/>
            <person name="Guo L."/>
            <person name="Liu G."/>
            <person name="Guo L."/>
            <person name="Wang C."/>
            <person name="Yin W.B."/>
            <person name="Stadler M."/>
            <person name="Zhang X."/>
            <person name="Liu X."/>
        </authorList>
    </citation>
    <scope>NUCLEOTIDE SEQUENCE [LARGE SCALE GENOMIC DNA]</scope>
    <source>
        <strain evidence="3">W106-1 / CGMCC3.15140</strain>
    </source>
</reference>
<sequence length="272" mass="29870">MSTSNASWWTPPTASLPPMDGDGAFDRPQRPQETRMILNNVSPIVTSSVIFPPQPPSAAGAGFESGILTVKLHCAYRIRQPSTPELTDERPIYALFDCEGFQLSARAAWWGGKRGNALWADTFHFDVTTCPDLVIHFSARNDNAPVGQPIEPRGYITISPLPDGYPVGKLLVDIEDGTGQVEVMVSYHQQKVPNLEDWNAWEFREVKHANFVHVTRKNTGRIYAMTAVQLGTAGIALVSEKAKGLGPGICHPLSHLSSSLLYQANSLASYRR</sequence>
<feature type="region of interest" description="Disordered" evidence="1">
    <location>
        <begin position="1"/>
        <end position="29"/>
    </location>
</feature>
<dbReference type="Proteomes" id="UP000030651">
    <property type="component" value="Unassembled WGS sequence"/>
</dbReference>
<evidence type="ECO:0008006" key="4">
    <source>
        <dbReference type="Google" id="ProtNLM"/>
    </source>
</evidence>
<dbReference type="KEGG" id="pfy:PFICI_03575"/>
<dbReference type="RefSeq" id="XP_007830347.1">
    <property type="nucleotide sequence ID" value="XM_007832156.1"/>
</dbReference>
<dbReference type="InParanoid" id="W3XHP5"/>
<protein>
    <recommendedName>
        <fullName evidence="4">C2 domain-containing protein</fullName>
    </recommendedName>
</protein>
<proteinExistence type="predicted"/>
<name>W3XHP5_PESFW</name>
<accession>W3XHP5</accession>
<dbReference type="AlphaFoldDB" id="W3XHP5"/>
<dbReference type="STRING" id="1229662.W3XHP5"/>
<evidence type="ECO:0000313" key="2">
    <source>
        <dbReference type="EMBL" id="ETS85550.1"/>
    </source>
</evidence>
<evidence type="ECO:0000256" key="1">
    <source>
        <dbReference type="SAM" id="MobiDB-lite"/>
    </source>
</evidence>
<keyword evidence="3" id="KW-1185">Reference proteome</keyword>
<dbReference type="HOGENOM" id="CLU_1023452_0_0_1"/>
<evidence type="ECO:0000313" key="3">
    <source>
        <dbReference type="Proteomes" id="UP000030651"/>
    </source>
</evidence>
<feature type="compositionally biased region" description="Polar residues" evidence="1">
    <location>
        <begin position="1"/>
        <end position="13"/>
    </location>
</feature>
<dbReference type="EMBL" id="KI912110">
    <property type="protein sequence ID" value="ETS85550.1"/>
    <property type="molecule type" value="Genomic_DNA"/>
</dbReference>
<organism evidence="2 3">
    <name type="scientific">Pestalotiopsis fici (strain W106-1 / CGMCC3.15140)</name>
    <dbReference type="NCBI Taxonomy" id="1229662"/>
    <lineage>
        <taxon>Eukaryota</taxon>
        <taxon>Fungi</taxon>
        <taxon>Dikarya</taxon>
        <taxon>Ascomycota</taxon>
        <taxon>Pezizomycotina</taxon>
        <taxon>Sordariomycetes</taxon>
        <taxon>Xylariomycetidae</taxon>
        <taxon>Amphisphaeriales</taxon>
        <taxon>Sporocadaceae</taxon>
        <taxon>Pestalotiopsis</taxon>
    </lineage>
</organism>
<dbReference type="GeneID" id="19268588"/>
<gene>
    <name evidence="2" type="ORF">PFICI_03575</name>
</gene>